<comment type="caution">
    <text evidence="2">The sequence shown here is derived from an EMBL/GenBank/DDBJ whole genome shotgun (WGS) entry which is preliminary data.</text>
</comment>
<dbReference type="EMBL" id="SNWD01000004">
    <property type="protein sequence ID" value="TDN83713.1"/>
    <property type="molecule type" value="Genomic_DNA"/>
</dbReference>
<evidence type="ECO:0000313" key="2">
    <source>
        <dbReference type="EMBL" id="TDN83713.1"/>
    </source>
</evidence>
<keyword evidence="3" id="KW-1185">Reference proteome</keyword>
<evidence type="ECO:0000256" key="1">
    <source>
        <dbReference type="SAM" id="Phobius"/>
    </source>
</evidence>
<gene>
    <name evidence="2" type="ORF">EV664_104197</name>
</gene>
<feature type="transmembrane region" description="Helical" evidence="1">
    <location>
        <begin position="104"/>
        <end position="120"/>
    </location>
</feature>
<keyword evidence="1" id="KW-0472">Membrane</keyword>
<dbReference type="Proteomes" id="UP000295493">
    <property type="component" value="Unassembled WGS sequence"/>
</dbReference>
<feature type="transmembrane region" description="Helical" evidence="1">
    <location>
        <begin position="12"/>
        <end position="31"/>
    </location>
</feature>
<dbReference type="RefSeq" id="WP_229668181.1">
    <property type="nucleotide sequence ID" value="NZ_BMLU01000004.1"/>
</dbReference>
<keyword evidence="1" id="KW-1133">Transmembrane helix</keyword>
<dbReference type="AlphaFoldDB" id="A0A4R6FQ12"/>
<name>A0A4R6FQ12_9SPHN</name>
<accession>A0A4R6FQ12</accession>
<feature type="transmembrane region" description="Helical" evidence="1">
    <location>
        <begin position="43"/>
        <end position="59"/>
    </location>
</feature>
<organism evidence="2 3">
    <name type="scientific">Stakelama pacifica</name>
    <dbReference type="NCBI Taxonomy" id="517720"/>
    <lineage>
        <taxon>Bacteria</taxon>
        <taxon>Pseudomonadati</taxon>
        <taxon>Pseudomonadota</taxon>
        <taxon>Alphaproteobacteria</taxon>
        <taxon>Sphingomonadales</taxon>
        <taxon>Sphingomonadaceae</taxon>
        <taxon>Stakelama</taxon>
    </lineage>
</organism>
<sequence length="176" mass="19381">MDAGAQSPNMWISYGITALVVLAVLAFRLRSMNRLRPLKIERLWLLPAIYMLFGAMAFATHPPTVAGWLFAAVGLLLGAALGWQRGRMMEIHVDPESHALNQKASPASLLFIVALILVRQGARIAMGPGGYGGEMHVDPLVVTDVLIAFAIGMFSAQRIEMYLRARRLLEDARARR</sequence>
<feature type="transmembrane region" description="Helical" evidence="1">
    <location>
        <begin position="65"/>
        <end position="83"/>
    </location>
</feature>
<dbReference type="InterPro" id="IPR058247">
    <property type="entry name" value="DUF1453"/>
</dbReference>
<dbReference type="Pfam" id="PF07301">
    <property type="entry name" value="DUF1453"/>
    <property type="match status" value="1"/>
</dbReference>
<evidence type="ECO:0000313" key="3">
    <source>
        <dbReference type="Proteomes" id="UP000295493"/>
    </source>
</evidence>
<feature type="transmembrane region" description="Helical" evidence="1">
    <location>
        <begin position="140"/>
        <end position="159"/>
    </location>
</feature>
<reference evidence="2 3" key="1">
    <citation type="submission" date="2019-03" db="EMBL/GenBank/DDBJ databases">
        <title>Genomic Encyclopedia of Type Strains, Phase IV (KMG-IV): sequencing the most valuable type-strain genomes for metagenomic binning, comparative biology and taxonomic classification.</title>
        <authorList>
            <person name="Goeker M."/>
        </authorList>
    </citation>
    <scope>NUCLEOTIDE SEQUENCE [LARGE SCALE GENOMIC DNA]</scope>
    <source>
        <strain evidence="2 3">DSM 25059</strain>
    </source>
</reference>
<proteinExistence type="predicted"/>
<protein>
    <submittedName>
        <fullName evidence="2">Uncharacterized protein DUF1453</fullName>
    </submittedName>
</protein>
<keyword evidence="1" id="KW-0812">Transmembrane</keyword>